<dbReference type="EMBL" id="JAGDFM010000778">
    <property type="protein sequence ID" value="KAG7376198.1"/>
    <property type="molecule type" value="Genomic_DNA"/>
</dbReference>
<sequence length="190" mass="20384">MTVTQSAVALLLVLAATSNGASEAANLRQVQRNLGDATYTQSDDYFSAMLDAVNKERGANGLSALCMNKKLQAAAQRHSDDQAKHNFMAHDGSDGSTMSQRVTDASYKWNAVAENVAAGQVDVDAVMKSWMNSPGHRANILGADYTMFGTAYAYNADSTYTHYWTQDFGAGSTEECDSSDSTQQNAAVQN</sequence>
<evidence type="ECO:0000313" key="4">
    <source>
        <dbReference type="EMBL" id="KAG7376198.1"/>
    </source>
</evidence>
<organism evidence="4 5">
    <name type="scientific">Phytophthora pseudosyringae</name>
    <dbReference type="NCBI Taxonomy" id="221518"/>
    <lineage>
        <taxon>Eukaryota</taxon>
        <taxon>Sar</taxon>
        <taxon>Stramenopiles</taxon>
        <taxon>Oomycota</taxon>
        <taxon>Peronosporomycetes</taxon>
        <taxon>Peronosporales</taxon>
        <taxon>Peronosporaceae</taxon>
        <taxon>Phytophthora</taxon>
    </lineage>
</organism>
<keyword evidence="2" id="KW-0732">Signal</keyword>
<dbReference type="AlphaFoldDB" id="A0A8T1V7Z3"/>
<name>A0A8T1V7Z3_9STRA</name>
<gene>
    <name evidence="4" type="ORF">PHYPSEUDO_014075</name>
</gene>
<feature type="compositionally biased region" description="Polar residues" evidence="1">
    <location>
        <begin position="179"/>
        <end position="190"/>
    </location>
</feature>
<dbReference type="Pfam" id="PF00188">
    <property type="entry name" value="CAP"/>
    <property type="match status" value="1"/>
</dbReference>
<dbReference type="Proteomes" id="UP000694044">
    <property type="component" value="Unassembled WGS sequence"/>
</dbReference>
<protein>
    <recommendedName>
        <fullName evidence="3">SCP domain-containing protein</fullName>
    </recommendedName>
</protein>
<dbReference type="PANTHER" id="PTHR31157:SF1">
    <property type="entry name" value="SCP DOMAIN-CONTAINING PROTEIN"/>
    <property type="match status" value="1"/>
</dbReference>
<evidence type="ECO:0000256" key="1">
    <source>
        <dbReference type="SAM" id="MobiDB-lite"/>
    </source>
</evidence>
<feature type="domain" description="SCP" evidence="3">
    <location>
        <begin position="50"/>
        <end position="168"/>
    </location>
</feature>
<evidence type="ECO:0000313" key="5">
    <source>
        <dbReference type="Proteomes" id="UP000694044"/>
    </source>
</evidence>
<dbReference type="InterPro" id="IPR014044">
    <property type="entry name" value="CAP_dom"/>
</dbReference>
<feature type="signal peptide" evidence="2">
    <location>
        <begin position="1"/>
        <end position="24"/>
    </location>
</feature>
<comment type="caution">
    <text evidence="4">The sequence shown here is derived from an EMBL/GenBank/DDBJ whole genome shotgun (WGS) entry which is preliminary data.</text>
</comment>
<accession>A0A8T1V7Z3</accession>
<reference evidence="4" key="1">
    <citation type="submission" date="2021-02" db="EMBL/GenBank/DDBJ databases">
        <authorList>
            <person name="Palmer J.M."/>
        </authorList>
    </citation>
    <scope>NUCLEOTIDE SEQUENCE</scope>
    <source>
        <strain evidence="4">SCRP734</strain>
    </source>
</reference>
<proteinExistence type="predicted"/>
<evidence type="ECO:0000256" key="2">
    <source>
        <dbReference type="SAM" id="SignalP"/>
    </source>
</evidence>
<keyword evidence="5" id="KW-1185">Reference proteome</keyword>
<dbReference type="PANTHER" id="PTHR31157">
    <property type="entry name" value="SCP DOMAIN-CONTAINING PROTEIN"/>
    <property type="match status" value="1"/>
</dbReference>
<feature type="region of interest" description="Disordered" evidence="1">
    <location>
        <begin position="171"/>
        <end position="190"/>
    </location>
</feature>
<dbReference type="OrthoDB" id="568194at2759"/>
<dbReference type="CDD" id="cd05379">
    <property type="entry name" value="CAP_bacterial"/>
    <property type="match status" value="1"/>
</dbReference>
<feature type="chain" id="PRO_5035750189" description="SCP domain-containing protein" evidence="2">
    <location>
        <begin position="25"/>
        <end position="190"/>
    </location>
</feature>
<evidence type="ECO:0000259" key="3">
    <source>
        <dbReference type="Pfam" id="PF00188"/>
    </source>
</evidence>